<keyword evidence="3" id="KW-1185">Reference proteome</keyword>
<feature type="region of interest" description="Disordered" evidence="1">
    <location>
        <begin position="112"/>
        <end position="154"/>
    </location>
</feature>
<evidence type="ECO:0000313" key="3">
    <source>
        <dbReference type="Proteomes" id="UP001209878"/>
    </source>
</evidence>
<proteinExistence type="predicted"/>
<dbReference type="Proteomes" id="UP001209878">
    <property type="component" value="Unassembled WGS sequence"/>
</dbReference>
<name>A0AAD9P8T4_RIDPI</name>
<gene>
    <name evidence="2" type="ORF">NP493_85g07002</name>
</gene>
<organism evidence="2 3">
    <name type="scientific">Ridgeia piscesae</name>
    <name type="common">Tubeworm</name>
    <dbReference type="NCBI Taxonomy" id="27915"/>
    <lineage>
        <taxon>Eukaryota</taxon>
        <taxon>Metazoa</taxon>
        <taxon>Spiralia</taxon>
        <taxon>Lophotrochozoa</taxon>
        <taxon>Annelida</taxon>
        <taxon>Polychaeta</taxon>
        <taxon>Sedentaria</taxon>
        <taxon>Canalipalpata</taxon>
        <taxon>Sabellida</taxon>
        <taxon>Siboglinidae</taxon>
        <taxon>Ridgeia</taxon>
    </lineage>
</organism>
<feature type="compositionally biased region" description="Polar residues" evidence="1">
    <location>
        <begin position="39"/>
        <end position="57"/>
    </location>
</feature>
<comment type="caution">
    <text evidence="2">The sequence shown here is derived from an EMBL/GenBank/DDBJ whole genome shotgun (WGS) entry which is preliminary data.</text>
</comment>
<dbReference type="AlphaFoldDB" id="A0AAD9P8T4"/>
<protein>
    <submittedName>
        <fullName evidence="2">Uncharacterized protein</fullName>
    </submittedName>
</protein>
<reference evidence="2" key="1">
    <citation type="journal article" date="2023" name="Mol. Biol. Evol.">
        <title>Third-Generation Sequencing Reveals the Adaptive Role of the Epigenome in Three Deep-Sea Polychaetes.</title>
        <authorList>
            <person name="Perez M."/>
            <person name="Aroh O."/>
            <person name="Sun Y."/>
            <person name="Lan Y."/>
            <person name="Juniper S.K."/>
            <person name="Young C.R."/>
            <person name="Angers B."/>
            <person name="Qian P.Y."/>
        </authorList>
    </citation>
    <scope>NUCLEOTIDE SEQUENCE</scope>
    <source>
        <strain evidence="2">R07B-5</strain>
    </source>
</reference>
<sequence>MSPSEFRTIYLNHAASTHDASDPRTDTCGSDRHAGLHQRQPQTALDSPRNTSSSHDISTPGARSLWCTMSNLQSFTRSKQHTRPSVQCTAPLAEYFSTTVPPKFYAGTSARSLAPHCTTPHKQCTQSNPTKPTMSSLNESPRPHPHPSSPPAEA</sequence>
<evidence type="ECO:0000256" key="1">
    <source>
        <dbReference type="SAM" id="MobiDB-lite"/>
    </source>
</evidence>
<dbReference type="EMBL" id="JAODUO010000085">
    <property type="protein sequence ID" value="KAK2190265.1"/>
    <property type="molecule type" value="Genomic_DNA"/>
</dbReference>
<feature type="compositionally biased region" description="Polar residues" evidence="1">
    <location>
        <begin position="120"/>
        <end position="139"/>
    </location>
</feature>
<evidence type="ECO:0000313" key="2">
    <source>
        <dbReference type="EMBL" id="KAK2190265.1"/>
    </source>
</evidence>
<feature type="region of interest" description="Disordered" evidence="1">
    <location>
        <begin position="1"/>
        <end position="63"/>
    </location>
</feature>
<feature type="compositionally biased region" description="Basic and acidic residues" evidence="1">
    <location>
        <begin position="19"/>
        <end position="34"/>
    </location>
</feature>
<accession>A0AAD9P8T4</accession>